<dbReference type="Proteomes" id="UP000521676">
    <property type="component" value="Unassembled WGS sequence"/>
</dbReference>
<feature type="domain" description="Amidohydrolase 3" evidence="1">
    <location>
        <begin position="55"/>
        <end position="533"/>
    </location>
</feature>
<protein>
    <submittedName>
        <fullName evidence="2">Amidohydrolase</fullName>
    </submittedName>
</protein>
<dbReference type="EMBL" id="CP128399">
    <property type="protein sequence ID" value="WJW65476.1"/>
    <property type="molecule type" value="Genomic_DNA"/>
</dbReference>
<organism evidence="2 4">
    <name type="scientific">Candidatus Chlorohelix allophototropha</name>
    <dbReference type="NCBI Taxonomy" id="3003348"/>
    <lineage>
        <taxon>Bacteria</taxon>
        <taxon>Bacillati</taxon>
        <taxon>Chloroflexota</taxon>
        <taxon>Chloroflexia</taxon>
        <taxon>Candidatus Chloroheliales</taxon>
        <taxon>Candidatus Chloroheliaceae</taxon>
        <taxon>Candidatus Chlorohelix</taxon>
    </lineage>
</organism>
<dbReference type="EMBL" id="JACATZ010000001">
    <property type="protein sequence ID" value="NWJ46097.1"/>
    <property type="molecule type" value="Genomic_DNA"/>
</dbReference>
<dbReference type="RefSeq" id="WP_341467360.1">
    <property type="nucleotide sequence ID" value="NZ_CP128399.1"/>
</dbReference>
<dbReference type="GO" id="GO:0016810">
    <property type="term" value="F:hydrolase activity, acting on carbon-nitrogen (but not peptide) bonds"/>
    <property type="evidence" value="ECO:0007669"/>
    <property type="project" value="InterPro"/>
</dbReference>
<dbReference type="PANTHER" id="PTHR22642:SF2">
    <property type="entry name" value="PROTEIN LONG AFTER FAR-RED 3"/>
    <property type="match status" value="1"/>
</dbReference>
<dbReference type="Pfam" id="PF07969">
    <property type="entry name" value="Amidohydro_3"/>
    <property type="match status" value="1"/>
</dbReference>
<evidence type="ECO:0000313" key="3">
    <source>
        <dbReference type="EMBL" id="WJW65476.1"/>
    </source>
</evidence>
<accession>A0A8T7LYS6</accession>
<dbReference type="PANTHER" id="PTHR22642">
    <property type="entry name" value="IMIDAZOLONEPROPIONASE"/>
    <property type="match status" value="1"/>
</dbReference>
<dbReference type="Gene3D" id="2.30.40.10">
    <property type="entry name" value="Urease, subunit C, domain 1"/>
    <property type="match status" value="1"/>
</dbReference>
<dbReference type="InterPro" id="IPR011059">
    <property type="entry name" value="Metal-dep_hydrolase_composite"/>
</dbReference>
<dbReference type="AlphaFoldDB" id="A0A8T7LYS6"/>
<sequence>MSQKIDLIIHNANIYTFDSGQPRAEALAIADGRIIAAGSVSDIRDLDGANAARDTLDLKGATLIPGLNDSHTHFAWWSLIMQELKLAGINKLNKVLDLVAESAEVTPVGAWLQGQGWDKNLWGDEFPNRMMLDRVAPRHPVALMSKDAHLLWVNSLALQLAGLTRDTPEVEGGEITRDAQGEPTGILKENAMSLVHRVIPEPTIEQVEAAIEMALPEAHRTGLTAVHSIEDAIGFAAFQNLRAQGKLSLRTAVLLGNWAIPHLQALGLRQGFGDEMLWLAQIKFFLDGTLGSQTAAMFEPFDNSPDHRHDNCGMFRMDPEDFERQARQAIRSGFGIAVHVIGDHAARLGLDVIEKMQREEDSGRLRNRLEHVQIVTPQDLLRFAASRIIASCQPTHATTDRDVAERYWGYERAARSYQYRALLYSGAPVAFGSDVPVESIDPRKGIFAAVSRRREGENRPAFFAQECLTVGEAIRGFTYGAAYAAGDERRRGRIAPGMLADLTALAQDIFVTPEDEIPQTPVVVTLVGGSPVYLSL</sequence>
<reference evidence="3" key="2">
    <citation type="journal article" date="2024" name="Nature">
        <title>Anoxygenic phototroph of the Chloroflexota uses a type I reaction centre.</title>
        <authorList>
            <person name="Tsuji J.M."/>
            <person name="Shaw N.A."/>
            <person name="Nagashima S."/>
            <person name="Venkiteswaran J.J."/>
            <person name="Schiff S.L."/>
            <person name="Watanabe T."/>
            <person name="Fukui M."/>
            <person name="Hanada S."/>
            <person name="Tank M."/>
            <person name="Neufeld J.D."/>
        </authorList>
    </citation>
    <scope>NUCLEOTIDE SEQUENCE</scope>
    <source>
        <strain evidence="3">L227-S17</strain>
    </source>
</reference>
<gene>
    <name evidence="2" type="ORF">HXX08_09485</name>
    <name evidence="3" type="ORF">OZ401_001241</name>
</gene>
<reference evidence="2 4" key="1">
    <citation type="submission" date="2020-06" db="EMBL/GenBank/DDBJ databases">
        <title>Anoxygenic phototrophic Chloroflexota member uses a Type I reaction center.</title>
        <authorList>
            <person name="Tsuji J.M."/>
            <person name="Shaw N.A."/>
            <person name="Nagashima S."/>
            <person name="Venkiteswaran J."/>
            <person name="Schiff S.L."/>
            <person name="Hanada S."/>
            <person name="Tank M."/>
            <person name="Neufeld J.D."/>
        </authorList>
    </citation>
    <scope>NUCLEOTIDE SEQUENCE [LARGE SCALE GENOMIC DNA]</scope>
    <source>
        <strain evidence="2">L227-S17</strain>
    </source>
</reference>
<keyword evidence="5" id="KW-1185">Reference proteome</keyword>
<dbReference type="InterPro" id="IPR033932">
    <property type="entry name" value="YtcJ-like"/>
</dbReference>
<dbReference type="SUPFAM" id="SSF51338">
    <property type="entry name" value="Composite domain of metallo-dependent hydrolases"/>
    <property type="match status" value="1"/>
</dbReference>
<evidence type="ECO:0000259" key="1">
    <source>
        <dbReference type="Pfam" id="PF07969"/>
    </source>
</evidence>
<dbReference type="Gene3D" id="3.10.310.70">
    <property type="match status" value="1"/>
</dbReference>
<dbReference type="SUPFAM" id="SSF51556">
    <property type="entry name" value="Metallo-dependent hydrolases"/>
    <property type="match status" value="1"/>
</dbReference>
<evidence type="ECO:0000313" key="5">
    <source>
        <dbReference type="Proteomes" id="UP001431572"/>
    </source>
</evidence>
<dbReference type="Proteomes" id="UP001431572">
    <property type="component" value="Chromosome 1"/>
</dbReference>
<dbReference type="InterPro" id="IPR032466">
    <property type="entry name" value="Metal_Hydrolase"/>
</dbReference>
<evidence type="ECO:0000313" key="2">
    <source>
        <dbReference type="EMBL" id="NWJ46097.1"/>
    </source>
</evidence>
<evidence type="ECO:0000313" key="4">
    <source>
        <dbReference type="Proteomes" id="UP000521676"/>
    </source>
</evidence>
<dbReference type="InterPro" id="IPR013108">
    <property type="entry name" value="Amidohydro_3"/>
</dbReference>
<dbReference type="CDD" id="cd01300">
    <property type="entry name" value="YtcJ_like"/>
    <property type="match status" value="1"/>
</dbReference>
<name>A0A8T7LYS6_9CHLR</name>
<proteinExistence type="predicted"/>
<dbReference type="Gene3D" id="3.20.20.140">
    <property type="entry name" value="Metal-dependent hydrolases"/>
    <property type="match status" value="1"/>
</dbReference>